<dbReference type="Pfam" id="PF01425">
    <property type="entry name" value="Amidase"/>
    <property type="match status" value="2"/>
</dbReference>
<dbReference type="InterPro" id="IPR036928">
    <property type="entry name" value="AS_sf"/>
</dbReference>
<keyword evidence="3" id="KW-1185">Reference proteome</keyword>
<feature type="domain" description="Amidase" evidence="1">
    <location>
        <begin position="141"/>
        <end position="397"/>
    </location>
</feature>
<evidence type="ECO:0000259" key="1">
    <source>
        <dbReference type="Pfam" id="PF01425"/>
    </source>
</evidence>
<dbReference type="SUPFAM" id="SSF75304">
    <property type="entry name" value="Amidase signature (AS) enzymes"/>
    <property type="match status" value="1"/>
</dbReference>
<dbReference type="EMBL" id="MU860410">
    <property type="protein sequence ID" value="KAK4234149.1"/>
    <property type="molecule type" value="Genomic_DNA"/>
</dbReference>
<dbReference type="Gene3D" id="3.90.1300.10">
    <property type="entry name" value="Amidase signature (AS) domain"/>
    <property type="match status" value="1"/>
</dbReference>
<name>A0AAN7C2K1_9PEZI</name>
<dbReference type="AlphaFoldDB" id="A0AAN7C2K1"/>
<evidence type="ECO:0000313" key="2">
    <source>
        <dbReference type="EMBL" id="KAK4234149.1"/>
    </source>
</evidence>
<proteinExistence type="predicted"/>
<dbReference type="Proteomes" id="UP001303760">
    <property type="component" value="Unassembled WGS sequence"/>
</dbReference>
<accession>A0AAN7C2K1</accession>
<organism evidence="2 3">
    <name type="scientific">Achaetomium macrosporum</name>
    <dbReference type="NCBI Taxonomy" id="79813"/>
    <lineage>
        <taxon>Eukaryota</taxon>
        <taxon>Fungi</taxon>
        <taxon>Dikarya</taxon>
        <taxon>Ascomycota</taxon>
        <taxon>Pezizomycotina</taxon>
        <taxon>Sordariomycetes</taxon>
        <taxon>Sordariomycetidae</taxon>
        <taxon>Sordariales</taxon>
        <taxon>Chaetomiaceae</taxon>
        <taxon>Achaetomium</taxon>
    </lineage>
</organism>
<gene>
    <name evidence="2" type="ORF">C8A03DRAFT_47454</name>
</gene>
<sequence length="463" mass="50351">MARLLSESELLTAPAWELQELLVSGETTSVEIVTSFLDQMERHNLNGHQLRAILFTAPRDVALARAKQLDDERAHNHLRGPLHGLPIIVKDVYATHADLGMPTTAGSFALLGSRPKRNAVLICRDYTFPGLVVIGKTSLTSPGGSSTWSAVGVSAGFAPLGLGTERDGSLVTPGNRAALFGLTIMVGAASRTRIIGISSTFHSPGAVGRTVRDVALVTDVLLDPDAPNRSPHGLSAFLVNNWKGIRVGFVDTSRWQLPDSLFHSDDEYKQQMKSTFEDAATKIREAGGTVVSPIDLPHASSLKLEDEAAMPIVMRHEFRVLLDDYLQDYLEDSKVRSLKELELPDECPGQDLLINSLEDATPVDKVERARAALKRIAKTGIDRALDEHNIQAIIAPTDSPFSSLASSSGYPIATVPLGRRNTNGRPFGVSILARTNEEGTLIRIMSAWEAMFPKREIPTLFKL</sequence>
<reference evidence="2" key="1">
    <citation type="journal article" date="2023" name="Mol. Phylogenet. Evol.">
        <title>Genome-scale phylogeny and comparative genomics of the fungal order Sordariales.</title>
        <authorList>
            <person name="Hensen N."/>
            <person name="Bonometti L."/>
            <person name="Westerberg I."/>
            <person name="Brannstrom I.O."/>
            <person name="Guillou S."/>
            <person name="Cros-Aarteil S."/>
            <person name="Calhoun S."/>
            <person name="Haridas S."/>
            <person name="Kuo A."/>
            <person name="Mondo S."/>
            <person name="Pangilinan J."/>
            <person name="Riley R."/>
            <person name="LaButti K."/>
            <person name="Andreopoulos B."/>
            <person name="Lipzen A."/>
            <person name="Chen C."/>
            <person name="Yan M."/>
            <person name="Daum C."/>
            <person name="Ng V."/>
            <person name="Clum A."/>
            <person name="Steindorff A."/>
            <person name="Ohm R.A."/>
            <person name="Martin F."/>
            <person name="Silar P."/>
            <person name="Natvig D.O."/>
            <person name="Lalanne C."/>
            <person name="Gautier V."/>
            <person name="Ament-Velasquez S.L."/>
            <person name="Kruys A."/>
            <person name="Hutchinson M.I."/>
            <person name="Powell A.J."/>
            <person name="Barry K."/>
            <person name="Miller A.N."/>
            <person name="Grigoriev I.V."/>
            <person name="Debuchy R."/>
            <person name="Gladieux P."/>
            <person name="Hiltunen Thoren M."/>
            <person name="Johannesson H."/>
        </authorList>
    </citation>
    <scope>NUCLEOTIDE SEQUENCE</scope>
    <source>
        <strain evidence="2">CBS 532.94</strain>
    </source>
</reference>
<evidence type="ECO:0000313" key="3">
    <source>
        <dbReference type="Proteomes" id="UP001303760"/>
    </source>
</evidence>
<reference evidence="2" key="2">
    <citation type="submission" date="2023-05" db="EMBL/GenBank/DDBJ databases">
        <authorList>
            <consortium name="Lawrence Berkeley National Laboratory"/>
            <person name="Steindorff A."/>
            <person name="Hensen N."/>
            <person name="Bonometti L."/>
            <person name="Westerberg I."/>
            <person name="Brannstrom I.O."/>
            <person name="Guillou S."/>
            <person name="Cros-Aarteil S."/>
            <person name="Calhoun S."/>
            <person name="Haridas S."/>
            <person name="Kuo A."/>
            <person name="Mondo S."/>
            <person name="Pangilinan J."/>
            <person name="Riley R."/>
            <person name="Labutti K."/>
            <person name="Andreopoulos B."/>
            <person name="Lipzen A."/>
            <person name="Chen C."/>
            <person name="Yanf M."/>
            <person name="Daum C."/>
            <person name="Ng V."/>
            <person name="Clum A."/>
            <person name="Ohm R."/>
            <person name="Martin F."/>
            <person name="Silar P."/>
            <person name="Natvig D."/>
            <person name="Lalanne C."/>
            <person name="Gautier V."/>
            <person name="Ament-Velasquez S.L."/>
            <person name="Kruys A."/>
            <person name="Hutchinson M.I."/>
            <person name="Powell A.J."/>
            <person name="Barry K."/>
            <person name="Miller A.N."/>
            <person name="Grigoriev I.V."/>
            <person name="Debuchy R."/>
            <person name="Gladieux P."/>
            <person name="Thoren M.H."/>
            <person name="Johannesson H."/>
        </authorList>
    </citation>
    <scope>NUCLEOTIDE SEQUENCE</scope>
    <source>
        <strain evidence="2">CBS 532.94</strain>
    </source>
</reference>
<feature type="domain" description="Amidase" evidence="1">
    <location>
        <begin position="31"/>
        <end position="140"/>
    </location>
</feature>
<dbReference type="PANTHER" id="PTHR42678:SF34">
    <property type="entry name" value="OS04G0183300 PROTEIN"/>
    <property type="match status" value="1"/>
</dbReference>
<dbReference type="PANTHER" id="PTHR42678">
    <property type="entry name" value="AMIDASE"/>
    <property type="match status" value="1"/>
</dbReference>
<dbReference type="InterPro" id="IPR023631">
    <property type="entry name" value="Amidase_dom"/>
</dbReference>
<protein>
    <submittedName>
        <fullName evidence="2">Amidase signature enzyme</fullName>
    </submittedName>
</protein>
<comment type="caution">
    <text evidence="2">The sequence shown here is derived from an EMBL/GenBank/DDBJ whole genome shotgun (WGS) entry which is preliminary data.</text>
</comment>